<evidence type="ECO:0000313" key="8">
    <source>
        <dbReference type="RefSeq" id="XP_008798312.2"/>
    </source>
</evidence>
<dbReference type="RefSeq" id="XP_008798311.2">
    <property type="nucleotide sequence ID" value="XM_008800089.4"/>
</dbReference>
<dbReference type="Pfam" id="PF23173">
    <property type="entry name" value="bHLH_SAC51"/>
    <property type="match status" value="1"/>
</dbReference>
<dbReference type="PROSITE" id="PS50888">
    <property type="entry name" value="BHLH"/>
    <property type="match status" value="1"/>
</dbReference>
<dbReference type="GeneID" id="103713232"/>
<dbReference type="RefSeq" id="XP_008798313.2">
    <property type="nucleotide sequence ID" value="XM_008800091.4"/>
</dbReference>
<evidence type="ECO:0000256" key="4">
    <source>
        <dbReference type="SAM" id="MobiDB-lite"/>
    </source>
</evidence>
<feature type="compositionally biased region" description="Acidic residues" evidence="4">
    <location>
        <begin position="130"/>
        <end position="153"/>
    </location>
</feature>
<dbReference type="OrthoDB" id="1921805at2759"/>
<organism evidence="6 8">
    <name type="scientific">Phoenix dactylifera</name>
    <name type="common">Date palm</name>
    <dbReference type="NCBI Taxonomy" id="42345"/>
    <lineage>
        <taxon>Eukaryota</taxon>
        <taxon>Viridiplantae</taxon>
        <taxon>Streptophyta</taxon>
        <taxon>Embryophyta</taxon>
        <taxon>Tracheophyta</taxon>
        <taxon>Spermatophyta</taxon>
        <taxon>Magnoliopsida</taxon>
        <taxon>Liliopsida</taxon>
        <taxon>Arecaceae</taxon>
        <taxon>Coryphoideae</taxon>
        <taxon>Phoeniceae</taxon>
        <taxon>Phoenix</taxon>
    </lineage>
</organism>
<dbReference type="InterPro" id="IPR037546">
    <property type="entry name" value="SAC51-like"/>
</dbReference>
<proteinExistence type="inferred from homology"/>
<keyword evidence="6" id="KW-1185">Reference proteome</keyword>
<feature type="compositionally biased region" description="Basic and acidic residues" evidence="4">
    <location>
        <begin position="115"/>
        <end position="129"/>
    </location>
</feature>
<reference evidence="6" key="1">
    <citation type="journal article" date="2019" name="Nat. Commun.">
        <title>Genome-wide association mapping of date palm fruit traits.</title>
        <authorList>
            <person name="Hazzouri K.M."/>
            <person name="Gros-Balthazard M."/>
            <person name="Flowers J.M."/>
            <person name="Copetti D."/>
            <person name="Lemansour A."/>
            <person name="Lebrun M."/>
            <person name="Masmoudi K."/>
            <person name="Ferrand S."/>
            <person name="Dhar M.I."/>
            <person name="Fresquez Z.A."/>
            <person name="Rosas U."/>
            <person name="Zhang J."/>
            <person name="Talag J."/>
            <person name="Lee S."/>
            <person name="Kudrna D."/>
            <person name="Powell R.F."/>
            <person name="Leitch I.J."/>
            <person name="Krueger R.R."/>
            <person name="Wing R.A."/>
            <person name="Amiri K.M.A."/>
            <person name="Purugganan M.D."/>
        </authorList>
    </citation>
    <scope>NUCLEOTIDE SEQUENCE [LARGE SCALE GENOMIC DNA]</scope>
    <source>
        <strain evidence="6">cv. Khalas</strain>
    </source>
</reference>
<gene>
    <name evidence="7 8 9 10" type="primary">LOC103713232</name>
</gene>
<dbReference type="InterPro" id="IPR036638">
    <property type="entry name" value="HLH_DNA-bd_sf"/>
</dbReference>
<feature type="domain" description="BHLH" evidence="5">
    <location>
        <begin position="186"/>
        <end position="235"/>
    </location>
</feature>
<dbReference type="SMART" id="SM00353">
    <property type="entry name" value="HLH"/>
    <property type="match status" value="1"/>
</dbReference>
<dbReference type="GO" id="GO:0046983">
    <property type="term" value="F:protein dimerization activity"/>
    <property type="evidence" value="ECO:0007669"/>
    <property type="project" value="InterPro"/>
</dbReference>
<dbReference type="RefSeq" id="XP_008798312.2">
    <property type="nucleotide sequence ID" value="XM_008800090.4"/>
</dbReference>
<evidence type="ECO:0000313" key="6">
    <source>
        <dbReference type="Proteomes" id="UP000228380"/>
    </source>
</evidence>
<keyword evidence="3" id="KW-0804">Transcription</keyword>
<dbReference type="CDD" id="cd18917">
    <property type="entry name" value="bHLH_AtSAC51_like"/>
    <property type="match status" value="1"/>
</dbReference>
<evidence type="ECO:0000256" key="1">
    <source>
        <dbReference type="ARBA" id="ARBA00005510"/>
    </source>
</evidence>
<sequence>MQRDSRFFSGRSSLPDAYEVGDYSHNTPLGGHYAYGAPAAPAFGATLAGAKHGFASPLNGFEVQPSETCPKNFIIFDQTDNKSRIMFHPALAHKFNSPNFNICAAHAEVGGRSTGKNDNHDKYSSSLKEDTEEIDALLSSEEEEEDDYEEDDVVSTGRTPGNWGGSSLDSSCSMRSLESNIASTQTSASGGASSDERKRERMRKMVKALRGIIPGGDQLDTPAVLDEAVKYLKSLKVEMKQLGIQNFDDYKW</sequence>
<dbReference type="AlphaFoldDB" id="A0A8B7CFS1"/>
<dbReference type="SUPFAM" id="SSF47459">
    <property type="entry name" value="HLH, helix-loop-helix DNA-binding domain"/>
    <property type="match status" value="1"/>
</dbReference>
<keyword evidence="2" id="KW-0805">Transcription regulation</keyword>
<evidence type="ECO:0000313" key="7">
    <source>
        <dbReference type="RefSeq" id="XP_008798311.2"/>
    </source>
</evidence>
<dbReference type="RefSeq" id="XP_008798314.2">
    <property type="nucleotide sequence ID" value="XM_008800092.4"/>
</dbReference>
<reference evidence="7 8" key="2">
    <citation type="submission" date="2025-04" db="UniProtKB">
        <authorList>
            <consortium name="RefSeq"/>
        </authorList>
    </citation>
    <scope>IDENTIFICATION</scope>
    <source>
        <tissue evidence="7 8">Young leaves</tissue>
    </source>
</reference>
<dbReference type="KEGG" id="pda:103713232"/>
<dbReference type="Gene3D" id="4.10.280.10">
    <property type="entry name" value="Helix-loop-helix DNA-binding domain"/>
    <property type="match status" value="1"/>
</dbReference>
<dbReference type="PANTHER" id="PTHR36066:SF11">
    <property type="entry name" value="TRANSCRIPTION FACTOR BHLH144"/>
    <property type="match status" value="1"/>
</dbReference>
<accession>A0A8B7CFS1</accession>
<dbReference type="PANTHER" id="PTHR36066">
    <property type="entry name" value="TRANSCRIPTION FACTOR BHLH145"/>
    <property type="match status" value="1"/>
</dbReference>
<dbReference type="Proteomes" id="UP000228380">
    <property type="component" value="Chromosome 11"/>
</dbReference>
<evidence type="ECO:0000256" key="2">
    <source>
        <dbReference type="ARBA" id="ARBA00023015"/>
    </source>
</evidence>
<name>A0A8B7CFS1_PHODC</name>
<feature type="region of interest" description="Disordered" evidence="4">
    <location>
        <begin position="110"/>
        <end position="199"/>
    </location>
</feature>
<evidence type="ECO:0000256" key="3">
    <source>
        <dbReference type="ARBA" id="ARBA00023163"/>
    </source>
</evidence>
<protein>
    <submittedName>
        <fullName evidence="7 8">Transcription factor bHLH144-like</fullName>
    </submittedName>
</protein>
<comment type="similarity">
    <text evidence="1">Belongs to the bHLH protein family.</text>
</comment>
<evidence type="ECO:0000313" key="9">
    <source>
        <dbReference type="RefSeq" id="XP_008798313.2"/>
    </source>
</evidence>
<dbReference type="InterPro" id="IPR011598">
    <property type="entry name" value="bHLH_dom"/>
</dbReference>
<evidence type="ECO:0000313" key="10">
    <source>
        <dbReference type="RefSeq" id="XP_008798314.2"/>
    </source>
</evidence>
<evidence type="ECO:0000259" key="5">
    <source>
        <dbReference type="PROSITE" id="PS50888"/>
    </source>
</evidence>
<feature type="compositionally biased region" description="Low complexity" evidence="4">
    <location>
        <begin position="166"/>
        <end position="193"/>
    </location>
</feature>